<dbReference type="InterPro" id="IPR018300">
    <property type="entry name" value="Aminotrans_IV_CS"/>
</dbReference>
<evidence type="ECO:0000256" key="13">
    <source>
        <dbReference type="RuleBase" id="RU004106"/>
    </source>
</evidence>
<evidence type="ECO:0000256" key="8">
    <source>
        <dbReference type="ARBA" id="ARBA00035676"/>
    </source>
</evidence>
<comment type="similarity">
    <text evidence="2 13">Belongs to the class-IV pyridoxal-phosphate-dependent aminotransferase family.</text>
</comment>
<evidence type="ECO:0000256" key="4">
    <source>
        <dbReference type="ARBA" id="ARBA00022898"/>
    </source>
</evidence>
<dbReference type="GO" id="GO:0046656">
    <property type="term" value="P:folic acid biosynthetic process"/>
    <property type="evidence" value="ECO:0007669"/>
    <property type="project" value="UniProtKB-KW"/>
</dbReference>
<dbReference type="InterPro" id="IPR001544">
    <property type="entry name" value="Aminotrans_IV"/>
</dbReference>
<evidence type="ECO:0000313" key="15">
    <source>
        <dbReference type="EMBL" id="KFC86695.1"/>
    </source>
</evidence>
<gene>
    <name evidence="15" type="primary">pabC</name>
    <name evidence="15" type="ORF">GHAL_3225</name>
</gene>
<sequence length="306" mass="34037">MALMGPFFLPASLKTLKYEYRIEAERLGHRRELVMFWLNGTPAGVISLSDRGLHYGDGCFTTARAVHGRIDDIHAHFSRMQFACSRLLIEPVDWTAWLTEFRQAATETGNGVVKAMITRGSGGRGYSISGAENPCRIFSNSAIPAQYAQWQEDGITLAVSPIRLGINPSLAGIKHLNRLEQVLIKAKLEQTNAHEALVLDSNARLVECCAANLFWRIGTRVFTPTLANAGVAGLMRQRIIRLLAESEYELSIVSAPLDVLRDAEEVFICNSLMPLLPVNEAGEYRFNSRQLAEYLLPQCLLPVYES</sequence>
<evidence type="ECO:0000256" key="11">
    <source>
        <dbReference type="ARBA" id="ARBA00069174"/>
    </source>
</evidence>
<evidence type="ECO:0000256" key="9">
    <source>
        <dbReference type="ARBA" id="ARBA00049529"/>
    </source>
</evidence>
<dbReference type="CDD" id="cd01559">
    <property type="entry name" value="ADCL_like"/>
    <property type="match status" value="1"/>
</dbReference>
<dbReference type="FunFam" id="3.20.10.10:FF:000002">
    <property type="entry name" value="D-alanine aminotransferase"/>
    <property type="match status" value="1"/>
</dbReference>
<evidence type="ECO:0000256" key="1">
    <source>
        <dbReference type="ARBA" id="ARBA00001933"/>
    </source>
</evidence>
<dbReference type="EMBL" id="JMPK01000051">
    <property type="protein sequence ID" value="KFC86695.1"/>
    <property type="molecule type" value="Genomic_DNA"/>
</dbReference>
<evidence type="ECO:0000256" key="7">
    <source>
        <dbReference type="ARBA" id="ARBA00035633"/>
    </source>
</evidence>
<keyword evidence="4 14" id="KW-0663">Pyridoxal phosphate</keyword>
<dbReference type="SUPFAM" id="SSF56752">
    <property type="entry name" value="D-aminoacid aminotransferase-like PLP-dependent enzymes"/>
    <property type="match status" value="1"/>
</dbReference>
<evidence type="ECO:0000256" key="2">
    <source>
        <dbReference type="ARBA" id="ARBA00009320"/>
    </source>
</evidence>
<accession>A0ABD3ZDU6</accession>
<comment type="pathway">
    <text evidence="7">Cofactor biosynthesis; tetrahydrofolate biosynthesis; 4-aminobenzoate from chorismate: step 2/2.</text>
</comment>
<dbReference type="AlphaFoldDB" id="A0ABD3ZDU6"/>
<dbReference type="InterPro" id="IPR017824">
    <property type="entry name" value="Aminodeoxychorismate_lyase_IV"/>
</dbReference>
<evidence type="ECO:0000256" key="12">
    <source>
        <dbReference type="NCBIfam" id="TIGR03461"/>
    </source>
</evidence>
<comment type="function">
    <text evidence="10">Involved in the biosynthesis of p-aminobenzoate (PABA), a precursor of tetrahydrofolate. Converts 4-amino-4-deoxychorismate into 4-aminobenzoate (PABA) and pyruvate.</text>
</comment>
<dbReference type="PANTHER" id="PTHR42743">
    <property type="entry name" value="AMINO-ACID AMINOTRANSFERASE"/>
    <property type="match status" value="1"/>
</dbReference>
<evidence type="ECO:0000256" key="14">
    <source>
        <dbReference type="RuleBase" id="RU004516"/>
    </source>
</evidence>
<evidence type="ECO:0000256" key="3">
    <source>
        <dbReference type="ARBA" id="ARBA00011738"/>
    </source>
</evidence>
<dbReference type="Pfam" id="PF01063">
    <property type="entry name" value="Aminotran_4"/>
    <property type="match status" value="1"/>
</dbReference>
<dbReference type="InterPro" id="IPR036038">
    <property type="entry name" value="Aminotransferase-like"/>
</dbReference>
<comment type="catalytic activity">
    <reaction evidence="9">
        <text>4-amino-4-deoxychorismate = 4-aminobenzoate + pyruvate + H(+)</text>
        <dbReference type="Rhea" id="RHEA:16201"/>
        <dbReference type="ChEBI" id="CHEBI:15361"/>
        <dbReference type="ChEBI" id="CHEBI:15378"/>
        <dbReference type="ChEBI" id="CHEBI:17836"/>
        <dbReference type="ChEBI" id="CHEBI:58406"/>
        <dbReference type="EC" id="4.1.3.38"/>
    </reaction>
</comment>
<proteinExistence type="inferred from homology"/>
<dbReference type="InterPro" id="IPR043132">
    <property type="entry name" value="BCAT-like_C"/>
</dbReference>
<dbReference type="GO" id="GO:0008153">
    <property type="term" value="P:4-aminobenzoate biosynthetic process"/>
    <property type="evidence" value="ECO:0007669"/>
    <property type="project" value="UniProtKB-UniRule"/>
</dbReference>
<dbReference type="Gene3D" id="3.30.470.10">
    <property type="match status" value="1"/>
</dbReference>
<evidence type="ECO:0000313" key="16">
    <source>
        <dbReference type="Proteomes" id="UP000028605"/>
    </source>
</evidence>
<evidence type="ECO:0000256" key="10">
    <source>
        <dbReference type="ARBA" id="ARBA00054027"/>
    </source>
</evidence>
<evidence type="ECO:0000256" key="5">
    <source>
        <dbReference type="ARBA" id="ARBA00022909"/>
    </source>
</evidence>
<dbReference type="InterPro" id="IPR043131">
    <property type="entry name" value="BCAT-like_N"/>
</dbReference>
<comment type="cofactor">
    <cofactor evidence="1 14">
        <name>pyridoxal 5'-phosphate</name>
        <dbReference type="ChEBI" id="CHEBI:597326"/>
    </cofactor>
</comment>
<keyword evidence="5" id="KW-0289">Folate biosynthesis</keyword>
<dbReference type="Gene3D" id="3.20.10.10">
    <property type="entry name" value="D-amino Acid Aminotransferase, subunit A, domain 2"/>
    <property type="match status" value="1"/>
</dbReference>
<protein>
    <recommendedName>
        <fullName evidence="11 12">Aminodeoxychorismate lyase</fullName>
        <ecNumber evidence="8 12">4.1.3.38</ecNumber>
    </recommendedName>
</protein>
<dbReference type="InterPro" id="IPR050571">
    <property type="entry name" value="Class-IV_PLP-Dep_Aminotrnsfr"/>
</dbReference>
<dbReference type="NCBIfam" id="NF004761">
    <property type="entry name" value="PRK06092.1"/>
    <property type="match status" value="1"/>
</dbReference>
<dbReference type="PANTHER" id="PTHR42743:SF2">
    <property type="entry name" value="AMINODEOXYCHORISMATE LYASE"/>
    <property type="match status" value="1"/>
</dbReference>
<dbReference type="NCBIfam" id="TIGR03461">
    <property type="entry name" value="pabC_Proteo"/>
    <property type="match status" value="1"/>
</dbReference>
<keyword evidence="6 15" id="KW-0456">Lyase</keyword>
<dbReference type="GO" id="GO:0008696">
    <property type="term" value="F:4-amino-4-deoxychorismate lyase activity"/>
    <property type="evidence" value="ECO:0007669"/>
    <property type="project" value="UniProtKB-UniRule"/>
</dbReference>
<reference evidence="16" key="1">
    <citation type="submission" date="2014-05" db="EMBL/GenBank/DDBJ databases">
        <title>ATOL: Assembling a taxonomically balanced genome-scale reconstruction of the evolutionary history of the Enterobacteriaceae.</title>
        <authorList>
            <person name="Plunkett G. III"/>
            <person name="Neeno-Eckwall E.C."/>
            <person name="Glasner J.D."/>
            <person name="Perna N.T."/>
        </authorList>
    </citation>
    <scope>NUCLEOTIDE SEQUENCE [LARGE SCALE GENOMIC DNA]</scope>
    <source>
        <strain evidence="16">ATCC 13337</strain>
    </source>
</reference>
<comment type="caution">
    <text evidence="15">The sequence shown here is derived from an EMBL/GenBank/DDBJ whole genome shotgun (WGS) entry which is preliminary data.</text>
</comment>
<comment type="subunit">
    <text evidence="3">Homodimer.</text>
</comment>
<organism evidence="15 16">
    <name type="scientific">Hafnia alvei ATCC 13337</name>
    <dbReference type="NCBI Taxonomy" id="910996"/>
    <lineage>
        <taxon>Bacteria</taxon>
        <taxon>Pseudomonadati</taxon>
        <taxon>Pseudomonadota</taxon>
        <taxon>Gammaproteobacteria</taxon>
        <taxon>Enterobacterales</taxon>
        <taxon>Hafniaceae</taxon>
        <taxon>Hafnia</taxon>
    </lineage>
</organism>
<name>A0ABD3ZDU6_HAFAL</name>
<dbReference type="Proteomes" id="UP000028605">
    <property type="component" value="Unassembled WGS sequence"/>
</dbReference>
<dbReference type="EC" id="4.1.3.38" evidence="8 12"/>
<dbReference type="PROSITE" id="PS00770">
    <property type="entry name" value="AA_TRANSFER_CLASS_4"/>
    <property type="match status" value="1"/>
</dbReference>
<evidence type="ECO:0000256" key="6">
    <source>
        <dbReference type="ARBA" id="ARBA00023239"/>
    </source>
</evidence>